<dbReference type="InterPro" id="IPR042100">
    <property type="entry name" value="Bug_dom1"/>
</dbReference>
<dbReference type="Proteomes" id="UP000196138">
    <property type="component" value="Chromosome"/>
</dbReference>
<dbReference type="Gene3D" id="3.40.190.150">
    <property type="entry name" value="Bordetella uptake gene, domain 1"/>
    <property type="match status" value="1"/>
</dbReference>
<keyword evidence="4" id="KW-1185">Reference proteome</keyword>
<evidence type="ECO:0000313" key="3">
    <source>
        <dbReference type="EMBL" id="ARU04388.1"/>
    </source>
</evidence>
<evidence type="ECO:0000256" key="1">
    <source>
        <dbReference type="ARBA" id="ARBA00006987"/>
    </source>
</evidence>
<dbReference type="PANTHER" id="PTHR42928:SF5">
    <property type="entry name" value="BLR1237 PROTEIN"/>
    <property type="match status" value="1"/>
</dbReference>
<feature type="signal peptide" evidence="2">
    <location>
        <begin position="1"/>
        <end position="42"/>
    </location>
</feature>
<dbReference type="AlphaFoldDB" id="A0A1Y0ELU5"/>
<accession>A0A1Y0ELU5</accession>
<reference evidence="3 4" key="1">
    <citation type="submission" date="2017-05" db="EMBL/GenBank/DDBJ databases">
        <authorList>
            <person name="Song R."/>
            <person name="Chenine A.L."/>
            <person name="Ruprecht R.M."/>
        </authorList>
    </citation>
    <scope>NUCLEOTIDE SEQUENCE [LARGE SCALE GENOMIC DNA]</scope>
    <source>
        <strain evidence="3 4">DSM 26136</strain>
    </source>
</reference>
<protein>
    <recommendedName>
        <fullName evidence="5">ABC transporter substrate-binding protein</fullName>
    </recommendedName>
</protein>
<dbReference type="PIRSF" id="PIRSF017082">
    <property type="entry name" value="YflP"/>
    <property type="match status" value="1"/>
</dbReference>
<evidence type="ECO:0000313" key="4">
    <source>
        <dbReference type="Proteomes" id="UP000196138"/>
    </source>
</evidence>
<dbReference type="KEGG" id="cser:CCO03_06600"/>
<name>A0A1Y0ELU5_9BURK</name>
<evidence type="ECO:0000256" key="2">
    <source>
        <dbReference type="SAM" id="SignalP"/>
    </source>
</evidence>
<feature type="chain" id="PRO_5013141157" description="ABC transporter substrate-binding protein" evidence="2">
    <location>
        <begin position="43"/>
        <end position="340"/>
    </location>
</feature>
<sequence length="340" mass="35398">MPATPADSATRPLPSSRPAPAWAKALCAGLLLASWAAAPALAAYPDKPIKLVVGYPPGGAGDTVARLFAQPLSEKLGQPVVVENKPGAGSVLAAQAVTGAAADGYTLLFTGNSMLTVNPYTFKSLPYDPRQGFTPLATVAIMPLVLLTTPTGPATVAELVTRAKAEPGKWSFGSYGLGNAPHFAGEMLNRAAGIQMVHVPFSGSAPNLTALLGGQIPVSIDSVLASAPHLKAGKLKPLATFSDKRLPNFPNVPTIGEAGYPKAGLDTWLLFLAPPKLPAEVRKSLEDAFTELAKRPDVVQKIVDLNLVPHHDDGVKTQAHIERELKAMKDIAAAAGIQPQ</sequence>
<dbReference type="InterPro" id="IPR005064">
    <property type="entry name" value="BUG"/>
</dbReference>
<organism evidence="3 4">
    <name type="scientific">Comamonas serinivorans</name>
    <dbReference type="NCBI Taxonomy" id="1082851"/>
    <lineage>
        <taxon>Bacteria</taxon>
        <taxon>Pseudomonadati</taxon>
        <taxon>Pseudomonadota</taxon>
        <taxon>Betaproteobacteria</taxon>
        <taxon>Burkholderiales</taxon>
        <taxon>Comamonadaceae</taxon>
        <taxon>Comamonas</taxon>
    </lineage>
</organism>
<dbReference type="RefSeq" id="WP_087278863.1">
    <property type="nucleotide sequence ID" value="NZ_CP021455.1"/>
</dbReference>
<keyword evidence="2" id="KW-0732">Signal</keyword>
<evidence type="ECO:0008006" key="5">
    <source>
        <dbReference type="Google" id="ProtNLM"/>
    </source>
</evidence>
<dbReference type="Pfam" id="PF03401">
    <property type="entry name" value="TctC"/>
    <property type="match status" value="1"/>
</dbReference>
<proteinExistence type="inferred from homology"/>
<dbReference type="EMBL" id="CP021455">
    <property type="protein sequence ID" value="ARU04388.1"/>
    <property type="molecule type" value="Genomic_DNA"/>
</dbReference>
<comment type="similarity">
    <text evidence="1">Belongs to the UPF0065 (bug) family.</text>
</comment>
<dbReference type="OrthoDB" id="8678477at2"/>
<dbReference type="CDD" id="cd07012">
    <property type="entry name" value="PBP2_Bug_TTT"/>
    <property type="match status" value="1"/>
</dbReference>
<dbReference type="Gene3D" id="3.40.190.10">
    <property type="entry name" value="Periplasmic binding protein-like II"/>
    <property type="match status" value="1"/>
</dbReference>
<gene>
    <name evidence="3" type="ORF">CCO03_06600</name>
</gene>
<dbReference type="SUPFAM" id="SSF53850">
    <property type="entry name" value="Periplasmic binding protein-like II"/>
    <property type="match status" value="1"/>
</dbReference>
<dbReference type="PANTHER" id="PTHR42928">
    <property type="entry name" value="TRICARBOXYLATE-BINDING PROTEIN"/>
    <property type="match status" value="1"/>
</dbReference>